<protein>
    <recommendedName>
        <fullName evidence="4">Major facilitator superfamily (MFS) profile domain-containing protein</fullName>
    </recommendedName>
</protein>
<feature type="transmembrane region" description="Helical" evidence="1">
    <location>
        <begin position="59"/>
        <end position="78"/>
    </location>
</feature>
<dbReference type="AlphaFoldDB" id="A0AAV3SFF5"/>
<dbReference type="Pfam" id="PF25259">
    <property type="entry name" value="DUF7860"/>
    <property type="match status" value="1"/>
</dbReference>
<evidence type="ECO:0008006" key="4">
    <source>
        <dbReference type="Google" id="ProtNLM"/>
    </source>
</evidence>
<keyword evidence="1" id="KW-0812">Transmembrane</keyword>
<reference evidence="2" key="1">
    <citation type="journal article" date="2014" name="Int. J. Syst. Evol. Microbiol.">
        <title>Complete genome sequence of Corynebacterium casei LMG S-19264T (=DSM 44701T), isolated from a smear-ripened cheese.</title>
        <authorList>
            <consortium name="US DOE Joint Genome Institute (JGI-PGF)"/>
            <person name="Walter F."/>
            <person name="Albersmeier A."/>
            <person name="Kalinowski J."/>
            <person name="Ruckert C."/>
        </authorList>
    </citation>
    <scope>NUCLEOTIDE SEQUENCE</scope>
    <source>
        <strain evidence="2">JCM 12289</strain>
    </source>
</reference>
<feature type="transmembrane region" description="Helical" evidence="1">
    <location>
        <begin position="21"/>
        <end position="39"/>
    </location>
</feature>
<proteinExistence type="predicted"/>
<evidence type="ECO:0000313" key="3">
    <source>
        <dbReference type="Proteomes" id="UP001500962"/>
    </source>
</evidence>
<dbReference type="InterPro" id="IPR057182">
    <property type="entry name" value="DUF7860"/>
</dbReference>
<dbReference type="EMBL" id="BAAADN010000026">
    <property type="protein sequence ID" value="GAA0460827.1"/>
    <property type="molecule type" value="Genomic_DNA"/>
</dbReference>
<evidence type="ECO:0000256" key="1">
    <source>
        <dbReference type="SAM" id="Phobius"/>
    </source>
</evidence>
<comment type="caution">
    <text evidence="2">The sequence shown here is derived from an EMBL/GenBank/DDBJ whole genome shotgun (WGS) entry which is preliminary data.</text>
</comment>
<accession>A0AAV3SFF5</accession>
<keyword evidence="1" id="KW-1133">Transmembrane helix</keyword>
<name>A0AAV3SFF5_HALDO</name>
<sequence length="80" mass="8313">MGTGGMARYGDLNYGWLTKHGFGLGVALFVLGALGSIAGPALFGPLPGWEATLFTDSEVAGIVIAFFSVMFFGIVLPLTE</sequence>
<reference evidence="2" key="2">
    <citation type="submission" date="2023-12" db="EMBL/GenBank/DDBJ databases">
        <authorList>
            <person name="Sun Q."/>
            <person name="Inoue M."/>
        </authorList>
    </citation>
    <scope>NUCLEOTIDE SEQUENCE</scope>
    <source>
        <strain evidence="2">JCM 12289</strain>
    </source>
</reference>
<evidence type="ECO:0000313" key="2">
    <source>
        <dbReference type="EMBL" id="GAA0460827.1"/>
    </source>
</evidence>
<dbReference type="Proteomes" id="UP001500962">
    <property type="component" value="Unassembled WGS sequence"/>
</dbReference>
<keyword evidence="1" id="KW-0472">Membrane</keyword>
<organism evidence="2 3">
    <name type="scientific">Halococcus dombrowskii</name>
    <dbReference type="NCBI Taxonomy" id="179637"/>
    <lineage>
        <taxon>Archaea</taxon>
        <taxon>Methanobacteriati</taxon>
        <taxon>Methanobacteriota</taxon>
        <taxon>Stenosarchaea group</taxon>
        <taxon>Halobacteria</taxon>
        <taxon>Halobacteriales</taxon>
        <taxon>Halococcaceae</taxon>
        <taxon>Halococcus</taxon>
    </lineage>
</organism>
<gene>
    <name evidence="2" type="ORF">GCM10008985_16610</name>
</gene>